<keyword evidence="7" id="KW-0675">Receptor</keyword>
<feature type="domain" description="Globin" evidence="6">
    <location>
        <begin position="1"/>
        <end position="135"/>
    </location>
</feature>
<organism evidence="7 8">
    <name type="scientific">Aquincola tertiaricarbonis</name>
    <dbReference type="NCBI Taxonomy" id="391953"/>
    <lineage>
        <taxon>Bacteria</taxon>
        <taxon>Pseudomonadati</taxon>
        <taxon>Pseudomonadota</taxon>
        <taxon>Betaproteobacteria</taxon>
        <taxon>Burkholderiales</taxon>
        <taxon>Sphaerotilaceae</taxon>
        <taxon>Aquincola</taxon>
    </lineage>
</organism>
<evidence type="ECO:0000313" key="8">
    <source>
        <dbReference type="Proteomes" id="UP001056201"/>
    </source>
</evidence>
<evidence type="ECO:0000256" key="5">
    <source>
        <dbReference type="RuleBase" id="RU000356"/>
    </source>
</evidence>
<dbReference type="Pfam" id="PF00042">
    <property type="entry name" value="Globin"/>
    <property type="match status" value="1"/>
</dbReference>
<dbReference type="PANTHER" id="PTHR43396:SF3">
    <property type="entry name" value="FLAVOHEMOPROTEIN"/>
    <property type="match status" value="1"/>
</dbReference>
<keyword evidence="4" id="KW-0408">Iron</keyword>
<dbReference type="Proteomes" id="UP001056201">
    <property type="component" value="Chromosome 2"/>
</dbReference>
<evidence type="ECO:0000256" key="2">
    <source>
        <dbReference type="ARBA" id="ARBA00022621"/>
    </source>
</evidence>
<evidence type="ECO:0000256" key="3">
    <source>
        <dbReference type="ARBA" id="ARBA00022723"/>
    </source>
</evidence>
<keyword evidence="1 5" id="KW-0349">Heme</keyword>
<evidence type="ECO:0000256" key="4">
    <source>
        <dbReference type="ARBA" id="ARBA00023004"/>
    </source>
</evidence>
<accession>A0ABY4SFY8</accession>
<dbReference type="PANTHER" id="PTHR43396">
    <property type="entry name" value="FLAVOHEMOPROTEIN"/>
    <property type="match status" value="1"/>
</dbReference>
<dbReference type="EMBL" id="CP097636">
    <property type="protein sequence ID" value="URI09921.1"/>
    <property type="molecule type" value="Genomic_DNA"/>
</dbReference>
<gene>
    <name evidence="7" type="ORF">MW290_30760</name>
</gene>
<name>A0ABY4SFY8_AQUTE</name>
<dbReference type="RefSeq" id="WP_250198132.1">
    <property type="nucleotide sequence ID" value="NZ_CP097636.1"/>
</dbReference>
<dbReference type="PROSITE" id="PS01033">
    <property type="entry name" value="GLOBIN"/>
    <property type="match status" value="1"/>
</dbReference>
<proteinExistence type="inferred from homology"/>
<protein>
    <submittedName>
        <fullName evidence="7">Hemin receptor</fullName>
    </submittedName>
</protein>
<reference evidence="7" key="1">
    <citation type="submission" date="2022-05" db="EMBL/GenBank/DDBJ databases">
        <title>An RpoN-dependent PEP-CTERM gene is involved in floc formation of an Aquincola tertiaricarbonis strain.</title>
        <authorList>
            <person name="Qiu D."/>
            <person name="Xia M."/>
        </authorList>
    </citation>
    <scope>NUCLEOTIDE SEQUENCE</scope>
    <source>
        <strain evidence="7">RN12</strain>
    </source>
</reference>
<comment type="similarity">
    <text evidence="5">Belongs to the globin family.</text>
</comment>
<evidence type="ECO:0000313" key="7">
    <source>
        <dbReference type="EMBL" id="URI09921.1"/>
    </source>
</evidence>
<evidence type="ECO:0000259" key="6">
    <source>
        <dbReference type="PROSITE" id="PS01033"/>
    </source>
</evidence>
<keyword evidence="5" id="KW-0813">Transport</keyword>
<keyword evidence="8" id="KW-1185">Reference proteome</keyword>
<dbReference type="Gene3D" id="1.10.490.10">
    <property type="entry name" value="Globins"/>
    <property type="match status" value="1"/>
</dbReference>
<keyword evidence="2 5" id="KW-0561">Oxygen transport</keyword>
<evidence type="ECO:0000256" key="1">
    <source>
        <dbReference type="ARBA" id="ARBA00022617"/>
    </source>
</evidence>
<dbReference type="InterPro" id="IPR000971">
    <property type="entry name" value="Globin"/>
</dbReference>
<sequence>MNDYTIQLVNESFDLVEPMAPQAAALFRENLVQAAPTLQTLLHSDAGAPGEQLVLAMGEALRQLREPDDLLPAVEGLGRRHAGLMGLRDEDYDAVGGALLKTLEQGLGPAFDDETRAAWIDVYSAMAGAMKQVSRSASAA</sequence>
<dbReference type="SUPFAM" id="SSF46458">
    <property type="entry name" value="Globin-like"/>
    <property type="match status" value="1"/>
</dbReference>
<keyword evidence="3" id="KW-0479">Metal-binding</keyword>
<dbReference type="InterPro" id="IPR012292">
    <property type="entry name" value="Globin/Proto"/>
</dbReference>
<dbReference type="InterPro" id="IPR009050">
    <property type="entry name" value="Globin-like_sf"/>
</dbReference>